<dbReference type="OMA" id="NLYSLFW"/>
<dbReference type="PANTHER" id="PTHR15549">
    <property type="entry name" value="PAIRED IMMUNOGLOBULIN-LIKE TYPE 2 RECEPTOR"/>
    <property type="match status" value="1"/>
</dbReference>
<organism evidence="7 8">
    <name type="scientific">Trametes pubescens</name>
    <name type="common">White-rot fungus</name>
    <dbReference type="NCBI Taxonomy" id="154538"/>
    <lineage>
        <taxon>Eukaryota</taxon>
        <taxon>Fungi</taxon>
        <taxon>Dikarya</taxon>
        <taxon>Basidiomycota</taxon>
        <taxon>Agaricomycotina</taxon>
        <taxon>Agaricomycetes</taxon>
        <taxon>Polyporales</taxon>
        <taxon>Polyporaceae</taxon>
        <taxon>Trametes</taxon>
    </lineage>
</organism>
<evidence type="ECO:0000313" key="7">
    <source>
        <dbReference type="EMBL" id="OJT13646.1"/>
    </source>
</evidence>
<keyword evidence="2 6" id="KW-0812">Transmembrane</keyword>
<dbReference type="Proteomes" id="UP000184267">
    <property type="component" value="Unassembled WGS sequence"/>
</dbReference>
<name>A0A1M2W1G1_TRAPU</name>
<feature type="transmembrane region" description="Helical" evidence="6">
    <location>
        <begin position="198"/>
        <end position="220"/>
    </location>
</feature>
<dbReference type="GO" id="GO:0071944">
    <property type="term" value="C:cell periphery"/>
    <property type="evidence" value="ECO:0007669"/>
    <property type="project" value="UniProtKB-ARBA"/>
</dbReference>
<dbReference type="GO" id="GO:0016020">
    <property type="term" value="C:membrane"/>
    <property type="evidence" value="ECO:0007669"/>
    <property type="project" value="UniProtKB-SubCell"/>
</dbReference>
<evidence type="ECO:0000256" key="1">
    <source>
        <dbReference type="ARBA" id="ARBA00004167"/>
    </source>
</evidence>
<dbReference type="STRING" id="154538.A0A1M2W1G1"/>
<dbReference type="OrthoDB" id="2757214at2759"/>
<keyword evidence="3 6" id="KW-1133">Transmembrane helix</keyword>
<evidence type="ECO:0000256" key="6">
    <source>
        <dbReference type="SAM" id="Phobius"/>
    </source>
</evidence>
<accession>A0A1M2W1G1</accession>
<dbReference type="PANTHER" id="PTHR15549:SF30">
    <property type="entry name" value="MID2 DOMAIN-CONTAINING PROTEIN"/>
    <property type="match status" value="1"/>
</dbReference>
<protein>
    <submittedName>
        <fullName evidence="7">Uncharacterized protein</fullName>
    </submittedName>
</protein>
<dbReference type="InterPro" id="IPR051694">
    <property type="entry name" value="Immunoregulatory_rcpt-like"/>
</dbReference>
<gene>
    <name evidence="7" type="ORF">TRAPUB_9835</name>
</gene>
<evidence type="ECO:0000256" key="3">
    <source>
        <dbReference type="ARBA" id="ARBA00022989"/>
    </source>
</evidence>
<dbReference type="EMBL" id="MNAD01000375">
    <property type="protein sequence ID" value="OJT13646.1"/>
    <property type="molecule type" value="Genomic_DNA"/>
</dbReference>
<keyword evidence="4 6" id="KW-0472">Membrane</keyword>
<comment type="caution">
    <text evidence="7">The sequence shown here is derived from an EMBL/GenBank/DDBJ whole genome shotgun (WGS) entry which is preliminary data.</text>
</comment>
<dbReference type="AlphaFoldDB" id="A0A1M2W1G1"/>
<feature type="region of interest" description="Disordered" evidence="5">
    <location>
        <begin position="282"/>
        <end position="394"/>
    </location>
</feature>
<dbReference type="CDD" id="cd12087">
    <property type="entry name" value="TM_EGFR-like"/>
    <property type="match status" value="1"/>
</dbReference>
<feature type="region of interest" description="Disordered" evidence="5">
    <location>
        <begin position="163"/>
        <end position="191"/>
    </location>
</feature>
<evidence type="ECO:0000256" key="4">
    <source>
        <dbReference type="ARBA" id="ARBA00023136"/>
    </source>
</evidence>
<evidence type="ECO:0000313" key="8">
    <source>
        <dbReference type="Proteomes" id="UP000184267"/>
    </source>
</evidence>
<proteinExistence type="predicted"/>
<evidence type="ECO:0000256" key="5">
    <source>
        <dbReference type="SAM" id="MobiDB-lite"/>
    </source>
</evidence>
<reference evidence="7 8" key="1">
    <citation type="submission" date="2016-10" db="EMBL/GenBank/DDBJ databases">
        <title>Genome sequence of the basidiomycete white-rot fungus Trametes pubescens.</title>
        <authorList>
            <person name="Makela M.R."/>
            <person name="Granchi Z."/>
            <person name="Peng M."/>
            <person name="De Vries R.P."/>
            <person name="Grigoriev I."/>
            <person name="Riley R."/>
            <person name="Hilden K."/>
        </authorList>
    </citation>
    <scope>NUCLEOTIDE SEQUENCE [LARGE SCALE GENOMIC DNA]</scope>
    <source>
        <strain evidence="7 8">FBCC735</strain>
    </source>
</reference>
<sequence>MSGQLDWYTDVVGETPCATYQRLRQICNPDYQVEQFNSNTPGDSCDDQLSSCCCNSVSWALSMLCLNCQYDTAGGDIGLDAGAGAYGLYTHSCGKPQNKTLPADIQTAVCNKEIKIDRNLYSLFWDTGACIYTKQTMSKDFAATNNNTFTHCNSTLKASTTASSSASQTSLSPTSSASGSPDTNASGSAAGGKSMAPIIGGAVGGVLVAIALALLGVFLCRRNRRRQGPTPLDLSKEYTASGGFVDDPAMGVVTPFSAASVTQSNSGYGGGQSLSEEFALLPRGHTTPHGGEKAGPWDSSHSLGSDAGERHEDGGPIPALQRSVSGRLPPAYRQSWDASDAGTSPVDAPEYAPTAPSEGGSGSMSTGTGSGVTTTTRAPLHLHGDVKRPLPPPS</sequence>
<evidence type="ECO:0000256" key="2">
    <source>
        <dbReference type="ARBA" id="ARBA00022692"/>
    </source>
</evidence>
<keyword evidence="8" id="KW-1185">Reference proteome</keyword>
<feature type="compositionally biased region" description="Low complexity" evidence="5">
    <location>
        <begin position="363"/>
        <end position="376"/>
    </location>
</feature>
<comment type="subcellular location">
    <subcellularLocation>
        <location evidence="1">Membrane</location>
        <topology evidence="1">Single-pass membrane protein</topology>
    </subcellularLocation>
</comment>